<accession>A0A6J4SXY9</accession>
<dbReference type="AlphaFoldDB" id="A0A6J4SXY9"/>
<protein>
    <submittedName>
        <fullName evidence="1">Uncharacterized protein</fullName>
    </submittedName>
</protein>
<sequence>MIRQFTLEDWPSGLEQDAILLSLDPDEIARRSGVRFDAGVDALDVFEAAVVDLGNGKSFALQYYPNAPISGTTLILRPHSARGLKDAMSLLDVRRHEVIWVAPHLKTHLWVALRERIRKGFIGSRRTVPPKLYARPRSIRRSGGQKPARLRA</sequence>
<organism evidence="1">
    <name type="scientific">uncultured Sphingomonadaceae bacterium</name>
    <dbReference type="NCBI Taxonomy" id="169976"/>
    <lineage>
        <taxon>Bacteria</taxon>
        <taxon>Pseudomonadati</taxon>
        <taxon>Pseudomonadota</taxon>
        <taxon>Alphaproteobacteria</taxon>
        <taxon>Sphingomonadales</taxon>
        <taxon>Sphingomonadaceae</taxon>
        <taxon>environmental samples</taxon>
    </lineage>
</organism>
<dbReference type="EMBL" id="CADCVX010000289">
    <property type="protein sequence ID" value="CAA9508354.1"/>
    <property type="molecule type" value="Genomic_DNA"/>
</dbReference>
<proteinExistence type="predicted"/>
<reference evidence="1" key="1">
    <citation type="submission" date="2020-02" db="EMBL/GenBank/DDBJ databases">
        <authorList>
            <person name="Meier V. D."/>
        </authorList>
    </citation>
    <scope>NUCLEOTIDE SEQUENCE</scope>
    <source>
        <strain evidence="1">AVDCRST_MAG91</strain>
    </source>
</reference>
<evidence type="ECO:0000313" key="1">
    <source>
        <dbReference type="EMBL" id="CAA9508354.1"/>
    </source>
</evidence>
<name>A0A6J4SXY9_9SPHN</name>
<gene>
    <name evidence="1" type="ORF">AVDCRST_MAG91-1473</name>
</gene>